<evidence type="ECO:0000256" key="1">
    <source>
        <dbReference type="ARBA" id="ARBA00002578"/>
    </source>
</evidence>
<feature type="transmembrane region" description="Helical" evidence="10">
    <location>
        <begin position="218"/>
        <end position="238"/>
    </location>
</feature>
<proteinExistence type="inferred from homology"/>
<keyword evidence="6 10" id="KW-1133">Transmembrane helix</keyword>
<dbReference type="EMBL" id="FCOX02000001">
    <property type="protein sequence ID" value="SAK42971.1"/>
    <property type="molecule type" value="Genomic_DNA"/>
</dbReference>
<dbReference type="PANTHER" id="PTHR30065">
    <property type="entry name" value="FLAGELLAR BIOSYNTHETIC PROTEIN FLIR"/>
    <property type="match status" value="1"/>
</dbReference>
<dbReference type="GO" id="GO:0005886">
    <property type="term" value="C:plasma membrane"/>
    <property type="evidence" value="ECO:0007669"/>
    <property type="project" value="UniProtKB-SubCell"/>
</dbReference>
<dbReference type="AlphaFoldDB" id="A0A157ZBR5"/>
<evidence type="ECO:0000256" key="3">
    <source>
        <dbReference type="ARBA" id="ARBA00021717"/>
    </source>
</evidence>
<keyword evidence="8 10" id="KW-0975">Bacterial flagellum</keyword>
<name>A0A157ZBR5_9BURK</name>
<comment type="caution">
    <text evidence="11">The sequence shown here is derived from an EMBL/GenBank/DDBJ whole genome shotgun (WGS) entry which is preliminary data.</text>
</comment>
<dbReference type="PANTHER" id="PTHR30065:SF8">
    <property type="entry name" value="FLAGELLAR BIOSYNTHETIC PROTEIN FLIR"/>
    <property type="match status" value="1"/>
</dbReference>
<evidence type="ECO:0000256" key="6">
    <source>
        <dbReference type="ARBA" id="ARBA00022989"/>
    </source>
</evidence>
<dbReference type="NCBIfam" id="TIGR01400">
    <property type="entry name" value="fliR"/>
    <property type="match status" value="1"/>
</dbReference>
<keyword evidence="7 10" id="KW-0472">Membrane</keyword>
<evidence type="ECO:0000256" key="2">
    <source>
        <dbReference type="ARBA" id="ARBA00009772"/>
    </source>
</evidence>
<dbReference type="GO" id="GO:0006605">
    <property type="term" value="P:protein targeting"/>
    <property type="evidence" value="ECO:0007669"/>
    <property type="project" value="UniProtKB-UniRule"/>
</dbReference>
<dbReference type="PRINTS" id="PR00953">
    <property type="entry name" value="TYPE3IMRPROT"/>
</dbReference>
<keyword evidence="11" id="KW-0969">Cilium</keyword>
<keyword evidence="11" id="KW-0966">Cell projection</keyword>
<dbReference type="OrthoDB" id="9797790at2"/>
<feature type="transmembrane region" description="Helical" evidence="10">
    <location>
        <begin position="70"/>
        <end position="98"/>
    </location>
</feature>
<gene>
    <name evidence="11" type="ORF">AWB78_00388</name>
</gene>
<evidence type="ECO:0000313" key="11">
    <source>
        <dbReference type="EMBL" id="SAK42971.1"/>
    </source>
</evidence>
<dbReference type="Proteomes" id="UP000071859">
    <property type="component" value="Unassembled WGS sequence"/>
</dbReference>
<dbReference type="Pfam" id="PF01311">
    <property type="entry name" value="Bac_export_1"/>
    <property type="match status" value="1"/>
</dbReference>
<feature type="transmembrane region" description="Helical" evidence="10">
    <location>
        <begin position="45"/>
        <end position="64"/>
    </location>
</feature>
<organism evidence="11 12">
    <name type="scientific">Caballeronia calidae</name>
    <dbReference type="NCBI Taxonomy" id="1777139"/>
    <lineage>
        <taxon>Bacteria</taxon>
        <taxon>Pseudomonadati</taxon>
        <taxon>Pseudomonadota</taxon>
        <taxon>Betaproteobacteria</taxon>
        <taxon>Burkholderiales</taxon>
        <taxon>Burkholderiaceae</taxon>
        <taxon>Caballeronia</taxon>
    </lineage>
</organism>
<evidence type="ECO:0000256" key="9">
    <source>
        <dbReference type="NCBIfam" id="TIGR01400"/>
    </source>
</evidence>
<evidence type="ECO:0000256" key="7">
    <source>
        <dbReference type="ARBA" id="ARBA00023136"/>
    </source>
</evidence>
<comment type="subcellular location">
    <subcellularLocation>
        <location evidence="10">Cell membrane</location>
        <topology evidence="10">Multi-pass membrane protein</topology>
    </subcellularLocation>
    <subcellularLocation>
        <location evidence="10">Bacterial flagellum basal body</location>
    </subcellularLocation>
</comment>
<feature type="transmembrane region" description="Helical" evidence="10">
    <location>
        <begin position="184"/>
        <end position="206"/>
    </location>
</feature>
<protein>
    <recommendedName>
        <fullName evidence="3 9">Flagellar biosynthetic protein FliR</fullName>
    </recommendedName>
</protein>
<dbReference type="GO" id="GO:0044780">
    <property type="term" value="P:bacterial-type flagellum assembly"/>
    <property type="evidence" value="ECO:0007669"/>
    <property type="project" value="UniProtKB-UniRule"/>
</dbReference>
<dbReference type="InterPro" id="IPR002010">
    <property type="entry name" value="T3SS_IM_R"/>
</dbReference>
<keyword evidence="5 10" id="KW-0812">Transmembrane</keyword>
<feature type="transmembrane region" description="Helical" evidence="10">
    <location>
        <begin position="119"/>
        <end position="141"/>
    </location>
</feature>
<keyword evidence="11" id="KW-0282">Flagellum</keyword>
<sequence length="265" mass="28110">MFSVTYAQLNGWLTAFLWPFVRILALIATAPVLSHMAIPMRVKIALAAFISLIVAPTLGAMPQATVFSAAGVWIIVNQFLIGAAIGMTMQIAFAAVDAAGEFIGQQMGLGFAMLYDPRAGGNAVVVSRYLNTLAMLAFLVFDGHLQLMSALVTTFQSVPIEANVVGAASHAQGWRLLVGYGASVFSTGLLLALPIVAALLIANLALGILNRAAPQIGIFQVGFPVTMLVGLLLLQLMVPNLMPFFQRIFDVGLGEVRRIAGGMMF</sequence>
<comment type="similarity">
    <text evidence="2 10">Belongs to the FliR/MopE/SpaR family.</text>
</comment>
<evidence type="ECO:0000256" key="8">
    <source>
        <dbReference type="ARBA" id="ARBA00023143"/>
    </source>
</evidence>
<evidence type="ECO:0000313" key="12">
    <source>
        <dbReference type="Proteomes" id="UP000071859"/>
    </source>
</evidence>
<evidence type="ECO:0000256" key="5">
    <source>
        <dbReference type="ARBA" id="ARBA00022692"/>
    </source>
</evidence>
<dbReference type="InterPro" id="IPR006303">
    <property type="entry name" value="FliR"/>
</dbReference>
<keyword evidence="12" id="KW-1185">Reference proteome</keyword>
<comment type="function">
    <text evidence="1 10">Role in flagellar biosynthesis.</text>
</comment>
<reference evidence="11" key="1">
    <citation type="submission" date="2016-01" db="EMBL/GenBank/DDBJ databases">
        <authorList>
            <person name="Peeters C."/>
        </authorList>
    </citation>
    <scope>NUCLEOTIDE SEQUENCE</scope>
    <source>
        <strain evidence="11">LMG 29321</strain>
    </source>
</reference>
<feature type="transmembrane region" description="Helical" evidence="10">
    <location>
        <begin position="12"/>
        <end position="33"/>
    </location>
</feature>
<keyword evidence="4 10" id="KW-1003">Cell membrane</keyword>
<accession>A0A157ZBR5</accession>
<evidence type="ECO:0000256" key="10">
    <source>
        <dbReference type="RuleBase" id="RU362071"/>
    </source>
</evidence>
<dbReference type="GO" id="GO:0009425">
    <property type="term" value="C:bacterial-type flagellum basal body"/>
    <property type="evidence" value="ECO:0007669"/>
    <property type="project" value="UniProtKB-SubCell"/>
</dbReference>
<dbReference type="RefSeq" id="WP_062601639.1">
    <property type="nucleotide sequence ID" value="NZ_FCOX02000001.1"/>
</dbReference>
<evidence type="ECO:0000256" key="4">
    <source>
        <dbReference type="ARBA" id="ARBA00022475"/>
    </source>
</evidence>